<dbReference type="EMBL" id="JBHTBZ010000062">
    <property type="protein sequence ID" value="MFC7462323.1"/>
    <property type="molecule type" value="Genomic_DNA"/>
</dbReference>
<dbReference type="Pfam" id="PF04307">
    <property type="entry name" value="YdjM"/>
    <property type="match status" value="1"/>
</dbReference>
<evidence type="ECO:0000313" key="2">
    <source>
        <dbReference type="EMBL" id="MFC7462323.1"/>
    </source>
</evidence>
<dbReference type="InterPro" id="IPR007404">
    <property type="entry name" value="YdjM-like"/>
</dbReference>
<gene>
    <name evidence="2" type="ORF">ACFQU0_17995</name>
</gene>
<accession>A0ABW2SFL7</accession>
<sequence length="174" mass="18456">MPFTPFHMGLGLAAKAAAGNRLGLVSFGLAQVLMDVEPGVRMLMNDGHLHGWSHTLLGALGIGALATWWSRWLTGLLVGRWNAETGHYGLRWLGVPGALSYRVLGAGAFLGTLSHVGLDSLMHADMKPLAPFSDANPLLGLVAHDSVYSAMVLCGVAGGLCWLIRQRFSGPRGE</sequence>
<organism evidence="2 3">
    <name type="scientific">Hydrogenophaga defluvii</name>
    <dbReference type="NCBI Taxonomy" id="249410"/>
    <lineage>
        <taxon>Bacteria</taxon>
        <taxon>Pseudomonadati</taxon>
        <taxon>Pseudomonadota</taxon>
        <taxon>Betaproteobacteria</taxon>
        <taxon>Burkholderiales</taxon>
        <taxon>Comamonadaceae</taxon>
        <taxon>Hydrogenophaga</taxon>
    </lineage>
</organism>
<comment type="caution">
    <text evidence="2">The sequence shown here is derived from an EMBL/GenBank/DDBJ whole genome shotgun (WGS) entry which is preliminary data.</text>
</comment>
<keyword evidence="1" id="KW-1133">Transmembrane helix</keyword>
<protein>
    <submittedName>
        <fullName evidence="2">Metal-dependent hydrolase</fullName>
    </submittedName>
</protein>
<feature type="transmembrane region" description="Helical" evidence="1">
    <location>
        <begin position="54"/>
        <end position="78"/>
    </location>
</feature>
<evidence type="ECO:0000313" key="3">
    <source>
        <dbReference type="Proteomes" id="UP001596457"/>
    </source>
</evidence>
<reference evidence="3" key="1">
    <citation type="journal article" date="2019" name="Int. J. Syst. Evol. Microbiol.">
        <title>The Global Catalogue of Microorganisms (GCM) 10K type strain sequencing project: providing services to taxonomists for standard genome sequencing and annotation.</title>
        <authorList>
            <consortium name="The Broad Institute Genomics Platform"/>
            <consortium name="The Broad Institute Genome Sequencing Center for Infectious Disease"/>
            <person name="Wu L."/>
            <person name="Ma J."/>
        </authorList>
    </citation>
    <scope>NUCLEOTIDE SEQUENCE [LARGE SCALE GENOMIC DNA]</scope>
    <source>
        <strain evidence="3">CCUG 53903</strain>
    </source>
</reference>
<feature type="transmembrane region" description="Helical" evidence="1">
    <location>
        <begin position="99"/>
        <end position="118"/>
    </location>
</feature>
<name>A0ABW2SFL7_9BURK</name>
<keyword evidence="3" id="KW-1185">Reference proteome</keyword>
<keyword evidence="2" id="KW-0378">Hydrolase</keyword>
<evidence type="ECO:0000256" key="1">
    <source>
        <dbReference type="SAM" id="Phobius"/>
    </source>
</evidence>
<proteinExistence type="predicted"/>
<dbReference type="GO" id="GO:0016787">
    <property type="term" value="F:hydrolase activity"/>
    <property type="evidence" value="ECO:0007669"/>
    <property type="project" value="UniProtKB-KW"/>
</dbReference>
<dbReference type="RefSeq" id="WP_382203113.1">
    <property type="nucleotide sequence ID" value="NZ_JBHTBZ010000062.1"/>
</dbReference>
<keyword evidence="1" id="KW-0812">Transmembrane</keyword>
<keyword evidence="1" id="KW-0472">Membrane</keyword>
<dbReference type="Proteomes" id="UP001596457">
    <property type="component" value="Unassembled WGS sequence"/>
</dbReference>
<feature type="transmembrane region" description="Helical" evidence="1">
    <location>
        <begin position="138"/>
        <end position="164"/>
    </location>
</feature>